<dbReference type="Proteomes" id="UP001208689">
    <property type="component" value="Chromosome"/>
</dbReference>
<evidence type="ECO:0000313" key="1">
    <source>
        <dbReference type="EMBL" id="UYP48725.1"/>
    </source>
</evidence>
<dbReference type="EMBL" id="CP104013">
    <property type="protein sequence ID" value="UYP48725.1"/>
    <property type="molecule type" value="Genomic_DNA"/>
</dbReference>
<accession>A0ABY6HZ66</accession>
<gene>
    <name evidence="1" type="ORF">NEF87_005010</name>
</gene>
<name>A0ABY6HZ66_9ARCH</name>
<evidence type="ECO:0000313" key="2">
    <source>
        <dbReference type="Proteomes" id="UP001208689"/>
    </source>
</evidence>
<keyword evidence="2" id="KW-1185">Reference proteome</keyword>
<reference evidence="1" key="1">
    <citation type="submission" date="2022-09" db="EMBL/GenBank/DDBJ databases">
        <title>Actin cytoskeleton and complex cell architecture in an #Asgard archaeon.</title>
        <authorList>
            <person name="Ponce Toledo R.I."/>
            <person name="Schleper C."/>
            <person name="Rodrigues Oliveira T."/>
            <person name="Wollweber F."/>
            <person name="Xu J."/>
            <person name="Rittmann S."/>
            <person name="Klingl A."/>
            <person name="Pilhofer M."/>
        </authorList>
    </citation>
    <scope>NUCLEOTIDE SEQUENCE</scope>
    <source>
        <strain evidence="1">B-35</strain>
    </source>
</reference>
<sequence>MKPIAMGMFAYFFLKKFQNYFHDLKGLSLLKETLKEIWEDSPNYKLILLRTKHK</sequence>
<protein>
    <submittedName>
        <fullName evidence="1">Uncharacterized protein</fullName>
    </submittedName>
</protein>
<proteinExistence type="predicted"/>
<organism evidence="1 2">
    <name type="scientific">Candidatus Lokiarchaeum ossiferum</name>
    <dbReference type="NCBI Taxonomy" id="2951803"/>
    <lineage>
        <taxon>Archaea</taxon>
        <taxon>Promethearchaeati</taxon>
        <taxon>Promethearchaeota</taxon>
        <taxon>Promethearchaeia</taxon>
        <taxon>Promethearchaeales</taxon>
        <taxon>Promethearchaeaceae</taxon>
        <taxon>Candidatus Lokiarchaeum</taxon>
    </lineage>
</organism>